<organism evidence="2 3">
    <name type="scientific">Mycoplana rhizolycopersici</name>
    <dbReference type="NCBI Taxonomy" id="2746702"/>
    <lineage>
        <taxon>Bacteria</taxon>
        <taxon>Pseudomonadati</taxon>
        <taxon>Pseudomonadota</taxon>
        <taxon>Alphaproteobacteria</taxon>
        <taxon>Hyphomicrobiales</taxon>
        <taxon>Rhizobiaceae</taxon>
        <taxon>Mycoplana</taxon>
    </lineage>
</organism>
<dbReference type="Gene3D" id="3.40.50.300">
    <property type="entry name" value="P-loop containing nucleotide triphosphate hydrolases"/>
    <property type="match status" value="1"/>
</dbReference>
<keyword evidence="2" id="KW-0808">Transferase</keyword>
<reference evidence="2 3" key="1">
    <citation type="submission" date="2020-06" db="EMBL/GenBank/DDBJ databases">
        <title>Rhizobium sp.nov. isolated from the tomato plant.</title>
        <authorList>
            <person name="Thin K.K."/>
            <person name="Zhang X."/>
            <person name="He S."/>
        </authorList>
    </citation>
    <scope>NUCLEOTIDE SEQUENCE [LARGE SCALE GENOMIC DNA]</scope>
    <source>
        <strain evidence="2 3">DBTS2</strain>
    </source>
</reference>
<dbReference type="EMBL" id="JABXYK010000001">
    <property type="protein sequence ID" value="NVP54094.1"/>
    <property type="molecule type" value="Genomic_DNA"/>
</dbReference>
<keyword evidence="2" id="KW-0418">Kinase</keyword>
<keyword evidence="3" id="KW-1185">Reference proteome</keyword>
<dbReference type="GO" id="GO:0016301">
    <property type="term" value="F:kinase activity"/>
    <property type="evidence" value="ECO:0007669"/>
    <property type="project" value="UniProtKB-KW"/>
</dbReference>
<evidence type="ECO:0000313" key="2">
    <source>
        <dbReference type="EMBL" id="NVP54094.1"/>
    </source>
</evidence>
<dbReference type="InterPro" id="IPR011104">
    <property type="entry name" value="Hpr_kin/Pase_C"/>
</dbReference>
<dbReference type="SUPFAM" id="SSF53795">
    <property type="entry name" value="PEP carboxykinase-like"/>
    <property type="match status" value="1"/>
</dbReference>
<accession>A0ABX2QAW7</accession>
<protein>
    <submittedName>
        <fullName evidence="2">HPr kinase/phosphorylase</fullName>
    </submittedName>
</protein>
<gene>
    <name evidence="2" type="ORF">HV823_02380</name>
</gene>
<proteinExistence type="predicted"/>
<dbReference type="Pfam" id="PF07475">
    <property type="entry name" value="Hpr_kinase_C"/>
    <property type="match status" value="1"/>
</dbReference>
<dbReference type="Proteomes" id="UP000659172">
    <property type="component" value="Unassembled WGS sequence"/>
</dbReference>
<dbReference type="InterPro" id="IPR027417">
    <property type="entry name" value="P-loop_NTPase"/>
</dbReference>
<name>A0ABX2QAW7_9HYPH</name>
<evidence type="ECO:0000259" key="1">
    <source>
        <dbReference type="Pfam" id="PF07475"/>
    </source>
</evidence>
<sequence length="151" mass="15717">MSRTVNVHGTAIVIGTTGLIFVGPSGSGKTAAALHCIGRAGSRGLFSALVADDQVMVSLADTSVIARHPSTIAGLAEVRGAAIVSVPSISGAILSHAIGLVRPPFSERLAPEGEEYELMPGQRLPLTRLPIDDGFDCFERLLHLLPILAQN</sequence>
<comment type="caution">
    <text evidence="2">The sequence shown here is derived from an EMBL/GenBank/DDBJ whole genome shotgun (WGS) entry which is preliminary data.</text>
</comment>
<dbReference type="RefSeq" id="WP_176948135.1">
    <property type="nucleotide sequence ID" value="NZ_JABXYK010000001.1"/>
</dbReference>
<feature type="domain" description="HPr kinase/phosphorylase C-terminal" evidence="1">
    <location>
        <begin position="2"/>
        <end position="92"/>
    </location>
</feature>
<evidence type="ECO:0000313" key="3">
    <source>
        <dbReference type="Proteomes" id="UP000659172"/>
    </source>
</evidence>